<proteinExistence type="predicted"/>
<dbReference type="AlphaFoldDB" id="A0A9W9ZUK1"/>
<gene>
    <name evidence="1" type="ORF">OS493_039670</name>
</gene>
<name>A0A9W9ZUK1_9CNID</name>
<dbReference type="Proteomes" id="UP001163046">
    <property type="component" value="Unassembled WGS sequence"/>
</dbReference>
<feature type="non-terminal residue" evidence="1">
    <location>
        <position position="56"/>
    </location>
</feature>
<organism evidence="1 2">
    <name type="scientific">Desmophyllum pertusum</name>
    <dbReference type="NCBI Taxonomy" id="174260"/>
    <lineage>
        <taxon>Eukaryota</taxon>
        <taxon>Metazoa</taxon>
        <taxon>Cnidaria</taxon>
        <taxon>Anthozoa</taxon>
        <taxon>Hexacorallia</taxon>
        <taxon>Scleractinia</taxon>
        <taxon>Caryophylliina</taxon>
        <taxon>Caryophylliidae</taxon>
        <taxon>Desmophyllum</taxon>
    </lineage>
</organism>
<dbReference type="EMBL" id="MU825621">
    <property type="protein sequence ID" value="KAJ7388126.1"/>
    <property type="molecule type" value="Genomic_DNA"/>
</dbReference>
<protein>
    <submittedName>
        <fullName evidence="1">Uncharacterized protein</fullName>
    </submittedName>
</protein>
<comment type="caution">
    <text evidence="1">The sequence shown here is derived from an EMBL/GenBank/DDBJ whole genome shotgun (WGS) entry which is preliminary data.</text>
</comment>
<reference evidence="1" key="1">
    <citation type="submission" date="2023-01" db="EMBL/GenBank/DDBJ databases">
        <title>Genome assembly of the deep-sea coral Lophelia pertusa.</title>
        <authorList>
            <person name="Herrera S."/>
            <person name="Cordes E."/>
        </authorList>
    </citation>
    <scope>NUCLEOTIDE SEQUENCE</scope>
    <source>
        <strain evidence="1">USNM1676648</strain>
        <tissue evidence="1">Polyp</tissue>
    </source>
</reference>
<evidence type="ECO:0000313" key="1">
    <source>
        <dbReference type="EMBL" id="KAJ7388126.1"/>
    </source>
</evidence>
<accession>A0A9W9ZUK1</accession>
<keyword evidence="2" id="KW-1185">Reference proteome</keyword>
<sequence>MGCETDHAAYYIFAWKNASYPIIKLTNGVPGISSQCFKDIHPQFQPCKSHFSVSQC</sequence>
<evidence type="ECO:0000313" key="2">
    <source>
        <dbReference type="Proteomes" id="UP001163046"/>
    </source>
</evidence>